<organism evidence="2 3">
    <name type="scientific">Crassostrea virginica</name>
    <name type="common">Eastern oyster</name>
    <dbReference type="NCBI Taxonomy" id="6565"/>
    <lineage>
        <taxon>Eukaryota</taxon>
        <taxon>Metazoa</taxon>
        <taxon>Spiralia</taxon>
        <taxon>Lophotrochozoa</taxon>
        <taxon>Mollusca</taxon>
        <taxon>Bivalvia</taxon>
        <taxon>Autobranchia</taxon>
        <taxon>Pteriomorphia</taxon>
        <taxon>Ostreida</taxon>
        <taxon>Ostreoidea</taxon>
        <taxon>Ostreidae</taxon>
        <taxon>Crassostrea</taxon>
    </lineage>
</organism>
<sequence length="344" mass="38095">MTNPDIGIYANNNYVPDIGQFGHKPDIINNSSMQNNIGACNYPGSFTFAVPTSASQLNAGFSQTSQPMGVYSKTYINPGVVVPGMGVSWQHSVPNNMPWTDQVYGTVNSGVTTFSGKPMVSQSYVTVSTPRASCSSGSSRRNKRHAVEDIEPSSPENKIFLTEEKMAARMQNLNISPLNSTMVPVQPLPDVVLSTSMEPQYCQEAGDLQRLKELEKRLEEDLSESMDRDKSGKEKSKIRLKLNLPEKVTSSFFDPEPLLPKRILEDLNKPNLQVVLWKPPLGRPSDSETEEMKESLNKKQAKEEEEASVVAMSEEEDSQRSPSLPLSRTPSDNNMDVDSMDIDL</sequence>
<evidence type="ECO:0000256" key="1">
    <source>
        <dbReference type="SAM" id="MobiDB-lite"/>
    </source>
</evidence>
<feature type="compositionally biased region" description="Acidic residues" evidence="1">
    <location>
        <begin position="303"/>
        <end position="317"/>
    </location>
</feature>
<evidence type="ECO:0000313" key="3">
    <source>
        <dbReference type="RefSeq" id="XP_022342804.1"/>
    </source>
</evidence>
<feature type="compositionally biased region" description="Basic and acidic residues" evidence="1">
    <location>
        <begin position="290"/>
        <end position="302"/>
    </location>
</feature>
<feature type="compositionally biased region" description="Low complexity" evidence="1">
    <location>
        <begin position="320"/>
        <end position="331"/>
    </location>
</feature>
<feature type="region of interest" description="Disordered" evidence="1">
    <location>
        <begin position="277"/>
        <end position="344"/>
    </location>
</feature>
<dbReference type="OrthoDB" id="10022757at2759"/>
<dbReference type="InterPro" id="IPR029195">
    <property type="entry name" value="HCFC1R1"/>
</dbReference>
<proteinExistence type="predicted"/>
<dbReference type="KEGG" id="cvn:111136329"/>
<dbReference type="Proteomes" id="UP000694844">
    <property type="component" value="Chromosome 5"/>
</dbReference>
<dbReference type="RefSeq" id="XP_022342805.1">
    <property type="nucleotide sequence ID" value="XM_022487097.1"/>
</dbReference>
<dbReference type="AlphaFoldDB" id="A0A8B8ES68"/>
<keyword evidence="2" id="KW-1185">Reference proteome</keyword>
<dbReference type="RefSeq" id="XP_022342804.1">
    <property type="nucleotide sequence ID" value="XM_022487096.1"/>
</dbReference>
<gene>
    <name evidence="3 4" type="primary">LOC111136329</name>
</gene>
<dbReference type="PANTHER" id="PTHR16246">
    <property type="entry name" value="HOST CELL FACTOR C1 REGULATOR 1"/>
    <property type="match status" value="1"/>
</dbReference>
<feature type="region of interest" description="Disordered" evidence="1">
    <location>
        <begin position="130"/>
        <end position="156"/>
    </location>
</feature>
<evidence type="ECO:0000313" key="2">
    <source>
        <dbReference type="Proteomes" id="UP000694844"/>
    </source>
</evidence>
<evidence type="ECO:0000313" key="4">
    <source>
        <dbReference type="RefSeq" id="XP_022342805.1"/>
    </source>
</evidence>
<dbReference type="PANTHER" id="PTHR16246:SF2">
    <property type="entry name" value="HOST CELL FACTOR C1 REGULATOR 1"/>
    <property type="match status" value="1"/>
</dbReference>
<dbReference type="GeneID" id="111136329"/>
<protein>
    <submittedName>
        <fullName evidence="3 4">Uncharacterized protein LOC111136329</fullName>
    </submittedName>
</protein>
<reference evidence="3 4" key="1">
    <citation type="submission" date="2025-04" db="UniProtKB">
        <authorList>
            <consortium name="RefSeq"/>
        </authorList>
    </citation>
    <scope>IDENTIFICATION</scope>
    <source>
        <tissue evidence="3 4">Whole sample</tissue>
    </source>
</reference>
<feature type="compositionally biased region" description="Polar residues" evidence="1">
    <location>
        <begin position="130"/>
        <end position="139"/>
    </location>
</feature>
<accession>A0A8B8ES68</accession>
<name>A0A8B8ES68_CRAVI</name>